<keyword evidence="1" id="KW-1133">Transmembrane helix</keyword>
<dbReference type="Pfam" id="PF20151">
    <property type="entry name" value="DUF6533"/>
    <property type="match status" value="1"/>
</dbReference>
<dbReference type="HOGENOM" id="CLU_035509_7_3_1"/>
<feature type="transmembrane region" description="Helical" evidence="1">
    <location>
        <begin position="221"/>
        <end position="243"/>
    </location>
</feature>
<name>M2PRJ4_CERS8</name>
<feature type="transmembrane region" description="Helical" evidence="1">
    <location>
        <begin position="179"/>
        <end position="201"/>
    </location>
</feature>
<keyword evidence="4" id="KW-1185">Reference proteome</keyword>
<proteinExistence type="predicted"/>
<organism evidence="3 4">
    <name type="scientific">Ceriporiopsis subvermispora (strain B)</name>
    <name type="common">White-rot fungus</name>
    <name type="synonym">Gelatoporia subvermispora</name>
    <dbReference type="NCBI Taxonomy" id="914234"/>
    <lineage>
        <taxon>Eukaryota</taxon>
        <taxon>Fungi</taxon>
        <taxon>Dikarya</taxon>
        <taxon>Basidiomycota</taxon>
        <taxon>Agaricomycotina</taxon>
        <taxon>Agaricomycetes</taxon>
        <taxon>Polyporales</taxon>
        <taxon>Gelatoporiaceae</taxon>
        <taxon>Gelatoporia</taxon>
    </lineage>
</organism>
<evidence type="ECO:0000256" key="1">
    <source>
        <dbReference type="SAM" id="Phobius"/>
    </source>
</evidence>
<dbReference type="EMBL" id="KB445794">
    <property type="protein sequence ID" value="EMD39234.1"/>
    <property type="molecule type" value="Genomic_DNA"/>
</dbReference>
<protein>
    <recommendedName>
        <fullName evidence="2">DUF6533 domain-containing protein</fullName>
    </recommendedName>
</protein>
<feature type="domain" description="DUF6533" evidence="2">
    <location>
        <begin position="31"/>
        <end position="77"/>
    </location>
</feature>
<feature type="transmembrane region" description="Helical" evidence="1">
    <location>
        <begin position="63"/>
        <end position="87"/>
    </location>
</feature>
<evidence type="ECO:0000259" key="2">
    <source>
        <dbReference type="Pfam" id="PF20151"/>
    </source>
</evidence>
<evidence type="ECO:0000313" key="3">
    <source>
        <dbReference type="EMBL" id="EMD39234.1"/>
    </source>
</evidence>
<feature type="transmembrane region" description="Helical" evidence="1">
    <location>
        <begin position="126"/>
        <end position="147"/>
    </location>
</feature>
<feature type="transmembrane region" description="Helical" evidence="1">
    <location>
        <begin position="249"/>
        <end position="270"/>
    </location>
</feature>
<keyword evidence="1" id="KW-0812">Transmembrane</keyword>
<sequence>MSGLDIAYRVHAMSNELSSYISVQAVQTKRYTTLVPFAILYYDYCITFNVEIDNFWRGFTLTWVSLFFVVNRYFSLLIVVPVLVELFGYIPEAVMRALVSTARIGIHDLTAILTIRTHALYDRSRYVLGLLLTVGALVGTVGMWSMLSDRSVALDMPLSVDYWHTCDLSLTNGQTERLAIAWSGLLIFDTLVFVLTVFKTLKSNAVWRRRGLFYIIFRDGATYYGILALANIVNVITLIVPVPTAQSRALGMFITTTTTVSSVLISRLVLNLRVQGRRAAPLQSSTFNIDNGLGWDTAHVDATFREEGSEECP</sequence>
<dbReference type="InterPro" id="IPR045340">
    <property type="entry name" value="DUF6533"/>
</dbReference>
<accession>M2PRJ4</accession>
<reference evidence="3 4" key="1">
    <citation type="journal article" date="2012" name="Proc. Natl. Acad. Sci. U.S.A.">
        <title>Comparative genomics of Ceriporiopsis subvermispora and Phanerochaete chrysosporium provide insight into selective ligninolysis.</title>
        <authorList>
            <person name="Fernandez-Fueyo E."/>
            <person name="Ruiz-Duenas F.J."/>
            <person name="Ferreira P."/>
            <person name="Floudas D."/>
            <person name="Hibbett D.S."/>
            <person name="Canessa P."/>
            <person name="Larrondo L.F."/>
            <person name="James T.Y."/>
            <person name="Seelenfreund D."/>
            <person name="Lobos S."/>
            <person name="Polanco R."/>
            <person name="Tello M."/>
            <person name="Honda Y."/>
            <person name="Watanabe T."/>
            <person name="Watanabe T."/>
            <person name="Ryu J.S."/>
            <person name="Kubicek C.P."/>
            <person name="Schmoll M."/>
            <person name="Gaskell J."/>
            <person name="Hammel K.E."/>
            <person name="St John F.J."/>
            <person name="Vanden Wymelenberg A."/>
            <person name="Sabat G."/>
            <person name="Splinter BonDurant S."/>
            <person name="Syed K."/>
            <person name="Yadav J.S."/>
            <person name="Doddapaneni H."/>
            <person name="Subramanian V."/>
            <person name="Lavin J.L."/>
            <person name="Oguiza J.A."/>
            <person name="Perez G."/>
            <person name="Pisabarro A.G."/>
            <person name="Ramirez L."/>
            <person name="Santoyo F."/>
            <person name="Master E."/>
            <person name="Coutinho P.M."/>
            <person name="Henrissat B."/>
            <person name="Lombard V."/>
            <person name="Magnuson J.K."/>
            <person name="Kuees U."/>
            <person name="Hori C."/>
            <person name="Igarashi K."/>
            <person name="Samejima M."/>
            <person name="Held B.W."/>
            <person name="Barry K.W."/>
            <person name="LaButti K.M."/>
            <person name="Lapidus A."/>
            <person name="Lindquist E.A."/>
            <person name="Lucas S.M."/>
            <person name="Riley R."/>
            <person name="Salamov A.A."/>
            <person name="Hoffmeister D."/>
            <person name="Schwenk D."/>
            <person name="Hadar Y."/>
            <person name="Yarden O."/>
            <person name="de Vries R.P."/>
            <person name="Wiebenga A."/>
            <person name="Stenlid J."/>
            <person name="Eastwood D."/>
            <person name="Grigoriev I.V."/>
            <person name="Berka R.M."/>
            <person name="Blanchette R.A."/>
            <person name="Kersten P."/>
            <person name="Martinez A.T."/>
            <person name="Vicuna R."/>
            <person name="Cullen D."/>
        </authorList>
    </citation>
    <scope>NUCLEOTIDE SEQUENCE [LARGE SCALE GENOMIC DNA]</scope>
    <source>
        <strain evidence="3 4">B</strain>
    </source>
</reference>
<dbReference type="Proteomes" id="UP000016930">
    <property type="component" value="Unassembled WGS sequence"/>
</dbReference>
<dbReference type="AlphaFoldDB" id="M2PRJ4"/>
<keyword evidence="1" id="KW-0472">Membrane</keyword>
<evidence type="ECO:0000313" key="4">
    <source>
        <dbReference type="Proteomes" id="UP000016930"/>
    </source>
</evidence>
<gene>
    <name evidence="3" type="ORF">CERSUDRAFT_72420</name>
</gene>
<dbReference type="OrthoDB" id="3261349at2759"/>